<organism evidence="1 2">
    <name type="scientific">Bacillus licheniformis</name>
    <dbReference type="NCBI Taxonomy" id="1402"/>
    <lineage>
        <taxon>Bacteria</taxon>
        <taxon>Bacillati</taxon>
        <taxon>Bacillota</taxon>
        <taxon>Bacilli</taxon>
        <taxon>Bacillales</taxon>
        <taxon>Bacillaceae</taxon>
        <taxon>Bacillus</taxon>
    </lineage>
</organism>
<reference evidence="1 2" key="1">
    <citation type="submission" date="2019-06" db="EMBL/GenBank/DDBJ databases">
        <title>Genome sequence analysis of &gt;100 Bacillus licheniformis strains suggests intrinsic resistance to this species.</title>
        <authorList>
            <person name="Wels M."/>
            <person name="Siezen R.J."/>
            <person name="Johansen E."/>
            <person name="Stuer-Lauridsen B."/>
            <person name="Bjerre K."/>
            <person name="Nielsen B.K.K."/>
        </authorList>
    </citation>
    <scope>NUCLEOTIDE SEQUENCE [LARGE SCALE GENOMIC DNA]</scope>
    <source>
        <strain evidence="1 2">BAC-16736</strain>
    </source>
</reference>
<sequence>MRIIKKEVNSQYGGLFKKVFIRKMVKENDRELIQETSTTYIVGIPVRSVTETRPPSLKDAFKQAWGSAK</sequence>
<dbReference type="GeneID" id="92861965"/>
<dbReference type="RefSeq" id="WP_011197856.1">
    <property type="nucleotide sequence ID" value="NZ_CAMFKR010000001.1"/>
</dbReference>
<protein>
    <submittedName>
        <fullName evidence="1">Uncharacterized protein</fullName>
    </submittedName>
</protein>
<comment type="caution">
    <text evidence="1">The sequence shown here is derived from an EMBL/GenBank/DDBJ whole genome shotgun (WGS) entry which is preliminary data.</text>
</comment>
<evidence type="ECO:0000313" key="2">
    <source>
        <dbReference type="Proteomes" id="UP000435910"/>
    </source>
</evidence>
<dbReference type="AlphaFoldDB" id="A0A415J280"/>
<dbReference type="Proteomes" id="UP000435910">
    <property type="component" value="Unassembled WGS sequence"/>
</dbReference>
<accession>A0A415J280</accession>
<proteinExistence type="predicted"/>
<name>A0A415J280_BACLI</name>
<gene>
    <name evidence="1" type="ORF">CHCC16736_0463</name>
</gene>
<dbReference type="EMBL" id="NILC01000030">
    <property type="protein sequence ID" value="TWL22000.1"/>
    <property type="molecule type" value="Genomic_DNA"/>
</dbReference>
<evidence type="ECO:0000313" key="1">
    <source>
        <dbReference type="EMBL" id="TWL22000.1"/>
    </source>
</evidence>